<dbReference type="PRINTS" id="PR00413">
    <property type="entry name" value="HADHALOGNASE"/>
</dbReference>
<comment type="caution">
    <text evidence="3">The sequence shown here is derived from an EMBL/GenBank/DDBJ whole genome shotgun (WGS) entry which is preliminary data.</text>
</comment>
<dbReference type="AlphaFoldDB" id="A0A3A9KCN0"/>
<dbReference type="Gene3D" id="1.10.150.240">
    <property type="entry name" value="Putative phosphatase, domain 2"/>
    <property type="match status" value="1"/>
</dbReference>
<dbReference type="SFLD" id="SFLDS00003">
    <property type="entry name" value="Haloacid_Dehalogenase"/>
    <property type="match status" value="1"/>
</dbReference>
<dbReference type="PANTHER" id="PTHR43434:SF1">
    <property type="entry name" value="PHOSPHOGLYCOLATE PHOSPHATASE"/>
    <property type="match status" value="1"/>
</dbReference>
<dbReference type="Gene3D" id="3.40.50.1000">
    <property type="entry name" value="HAD superfamily/HAD-like"/>
    <property type="match status" value="1"/>
</dbReference>
<dbReference type="SUPFAM" id="SSF56784">
    <property type="entry name" value="HAD-like"/>
    <property type="match status" value="1"/>
</dbReference>
<dbReference type="InterPro" id="IPR023198">
    <property type="entry name" value="PGP-like_dom2"/>
</dbReference>
<proteinExistence type="predicted"/>
<dbReference type="Proteomes" id="UP000281498">
    <property type="component" value="Unassembled WGS sequence"/>
</dbReference>
<evidence type="ECO:0000256" key="1">
    <source>
        <dbReference type="ARBA" id="ARBA00022801"/>
    </source>
</evidence>
<dbReference type="SFLD" id="SFLDG01129">
    <property type="entry name" value="C1.5:_HAD__Beta-PGM__Phosphata"/>
    <property type="match status" value="1"/>
</dbReference>
<evidence type="ECO:0000256" key="2">
    <source>
        <dbReference type="ARBA" id="ARBA00022842"/>
    </source>
</evidence>
<evidence type="ECO:0000313" key="3">
    <source>
        <dbReference type="EMBL" id="RKL65145.1"/>
    </source>
</evidence>
<dbReference type="EMBL" id="PDOE01000021">
    <property type="protein sequence ID" value="RKL65145.1"/>
    <property type="molecule type" value="Genomic_DNA"/>
</dbReference>
<organism evidence="3 4">
    <name type="scientific">Salipaludibacillus neizhouensis</name>
    <dbReference type="NCBI Taxonomy" id="885475"/>
    <lineage>
        <taxon>Bacteria</taxon>
        <taxon>Bacillati</taxon>
        <taxon>Bacillota</taxon>
        <taxon>Bacilli</taxon>
        <taxon>Bacillales</taxon>
        <taxon>Bacillaceae</taxon>
    </lineage>
</organism>
<dbReference type="RefSeq" id="WP_110935564.1">
    <property type="nucleotide sequence ID" value="NZ_PDOE01000021.1"/>
</dbReference>
<dbReference type="InterPro" id="IPR050155">
    <property type="entry name" value="HAD-like_hydrolase_sf"/>
</dbReference>
<dbReference type="OrthoDB" id="9792518at2"/>
<dbReference type="FunFam" id="3.40.50.1000:FF:000022">
    <property type="entry name" value="Phosphoglycolate phosphatase"/>
    <property type="match status" value="1"/>
</dbReference>
<dbReference type="NCBIfam" id="TIGR01549">
    <property type="entry name" value="HAD-SF-IA-v1"/>
    <property type="match status" value="1"/>
</dbReference>
<protein>
    <submittedName>
        <fullName evidence="3">Phosphoglycolate phosphatase</fullName>
    </submittedName>
</protein>
<dbReference type="InterPro" id="IPR041492">
    <property type="entry name" value="HAD_2"/>
</dbReference>
<keyword evidence="2" id="KW-0460">Magnesium</keyword>
<dbReference type="InterPro" id="IPR023214">
    <property type="entry name" value="HAD_sf"/>
</dbReference>
<dbReference type="InterPro" id="IPR006439">
    <property type="entry name" value="HAD-SF_hydro_IA"/>
</dbReference>
<dbReference type="PANTHER" id="PTHR43434">
    <property type="entry name" value="PHOSPHOGLYCOLATE PHOSPHATASE"/>
    <property type="match status" value="1"/>
</dbReference>
<dbReference type="GO" id="GO:0006281">
    <property type="term" value="P:DNA repair"/>
    <property type="evidence" value="ECO:0007669"/>
    <property type="project" value="TreeGrafter"/>
</dbReference>
<keyword evidence="1" id="KW-0378">Hydrolase</keyword>
<reference evidence="3 4" key="1">
    <citation type="submission" date="2017-10" db="EMBL/GenBank/DDBJ databases">
        <title>Bacillus sp. nov., a halophilic bacterium isolated from a Keqin Lake.</title>
        <authorList>
            <person name="Wang H."/>
        </authorList>
    </citation>
    <scope>NUCLEOTIDE SEQUENCE [LARGE SCALE GENOMIC DNA]</scope>
    <source>
        <strain evidence="3 4">KCTC 13187</strain>
    </source>
</reference>
<dbReference type="SFLD" id="SFLDG01135">
    <property type="entry name" value="C1.5.6:_HAD__Beta-PGM__Phospha"/>
    <property type="match status" value="1"/>
</dbReference>
<gene>
    <name evidence="3" type="ORF">CR203_22020</name>
</gene>
<sequence>MFFESILVEKRKVELRMDVNRFKAVLFDLDGTLINSEWLGTESYNYGIQKILNREINEVEKQYLLGKPFKALSDLFPYLSSIETEKIIEETLDYYRKYNHMIKEYDGIKEMLQILKEKGFKLGLVTAKLKQNATKELQNTGLYPFFEVVMGKEDCQDFKPSPVPLLQLAEKLNVRPIECLYVGDQPTDIQATHSANMISVAALWGEGKTERLSPLNPTFLFNNPYQLTQLL</sequence>
<dbReference type="GO" id="GO:0005829">
    <property type="term" value="C:cytosol"/>
    <property type="evidence" value="ECO:0007669"/>
    <property type="project" value="TreeGrafter"/>
</dbReference>
<name>A0A3A9KCN0_9BACI</name>
<accession>A0A3A9KCN0</accession>
<dbReference type="GO" id="GO:0008967">
    <property type="term" value="F:phosphoglycolate phosphatase activity"/>
    <property type="evidence" value="ECO:0007669"/>
    <property type="project" value="TreeGrafter"/>
</dbReference>
<dbReference type="InterPro" id="IPR036412">
    <property type="entry name" value="HAD-like_sf"/>
</dbReference>
<evidence type="ECO:0000313" key="4">
    <source>
        <dbReference type="Proteomes" id="UP000281498"/>
    </source>
</evidence>
<dbReference type="Pfam" id="PF13419">
    <property type="entry name" value="HAD_2"/>
    <property type="match status" value="1"/>
</dbReference>
<keyword evidence="4" id="KW-1185">Reference proteome</keyword>